<dbReference type="InterPro" id="IPR037794">
    <property type="entry name" value="TAF12"/>
</dbReference>
<dbReference type="FunFam" id="1.10.20.10:FF:000011">
    <property type="entry name" value="Transcription initiation factor TFIID subunit 12"/>
    <property type="match status" value="1"/>
</dbReference>
<feature type="compositionally biased region" description="Polar residues" evidence="6">
    <location>
        <begin position="229"/>
        <end position="244"/>
    </location>
</feature>
<dbReference type="GO" id="GO:0005669">
    <property type="term" value="C:transcription factor TFIID complex"/>
    <property type="evidence" value="ECO:0007669"/>
    <property type="project" value="InterPro"/>
</dbReference>
<evidence type="ECO:0000313" key="8">
    <source>
        <dbReference type="EMBL" id="KAJ8560127.1"/>
    </source>
</evidence>
<feature type="compositionally biased region" description="Polar residues" evidence="6">
    <location>
        <begin position="274"/>
        <end position="286"/>
    </location>
</feature>
<dbReference type="InterPro" id="IPR003228">
    <property type="entry name" value="TFIID_TAF12_dom"/>
</dbReference>
<feature type="compositionally biased region" description="Low complexity" evidence="6">
    <location>
        <begin position="102"/>
        <end position="113"/>
    </location>
</feature>
<evidence type="ECO:0000256" key="4">
    <source>
        <dbReference type="ARBA" id="ARBA00023163"/>
    </source>
</evidence>
<dbReference type="GO" id="GO:0051123">
    <property type="term" value="P:RNA polymerase II preinitiation complex assembly"/>
    <property type="evidence" value="ECO:0007669"/>
    <property type="project" value="TreeGrafter"/>
</dbReference>
<keyword evidence="9" id="KW-1185">Reference proteome</keyword>
<dbReference type="InterPro" id="IPR009072">
    <property type="entry name" value="Histone-fold"/>
</dbReference>
<evidence type="ECO:0000313" key="9">
    <source>
        <dbReference type="Proteomes" id="UP001152561"/>
    </source>
</evidence>
<dbReference type="Proteomes" id="UP001152561">
    <property type="component" value="Unassembled WGS sequence"/>
</dbReference>
<gene>
    <name evidence="8" type="ORF">K7X08_004185</name>
</gene>
<comment type="subcellular location">
    <subcellularLocation>
        <location evidence="1">Nucleus</location>
    </subcellularLocation>
</comment>
<evidence type="ECO:0000256" key="6">
    <source>
        <dbReference type="SAM" id="MobiDB-lite"/>
    </source>
</evidence>
<dbReference type="OrthoDB" id="2193432at2759"/>
<evidence type="ECO:0000256" key="3">
    <source>
        <dbReference type="ARBA" id="ARBA00023015"/>
    </source>
</evidence>
<keyword evidence="5" id="KW-0539">Nucleus</keyword>
<evidence type="ECO:0000256" key="1">
    <source>
        <dbReference type="ARBA" id="ARBA00004123"/>
    </source>
</evidence>
<evidence type="ECO:0000259" key="7">
    <source>
        <dbReference type="Pfam" id="PF03847"/>
    </source>
</evidence>
<feature type="compositionally biased region" description="Low complexity" evidence="6">
    <location>
        <begin position="51"/>
        <end position="78"/>
    </location>
</feature>
<dbReference type="GO" id="GO:0003677">
    <property type="term" value="F:DNA binding"/>
    <property type="evidence" value="ECO:0007669"/>
    <property type="project" value="TreeGrafter"/>
</dbReference>
<dbReference type="PANTHER" id="PTHR12264:SF24">
    <property type="entry name" value="TRANSCRIPTION INITIATION FACTOR TFIID SUBUNIT 12 DOMAIN-CONTAINING PROTEIN"/>
    <property type="match status" value="1"/>
</dbReference>
<evidence type="ECO:0000256" key="2">
    <source>
        <dbReference type="ARBA" id="ARBA00007530"/>
    </source>
</evidence>
<comment type="caution">
    <text evidence="8">The sequence shown here is derived from an EMBL/GenBank/DDBJ whole genome shotgun (WGS) entry which is preliminary data.</text>
</comment>
<comment type="similarity">
    <text evidence="2">Belongs to the TAF12 family.</text>
</comment>
<sequence>MEEDIMCEPSEICYKSEYFITTSVVEHLRQKSMCLTPAELCQTAQQQQQQQLGHPQMQQHQQLQQQQQPPQQFLHQQQSSPTMDVPSGHNSLSLTGSEPDATGSETTTPGSSSIQGTEESNQLLGKRKIQDLVSQVDPQGKVDPEVEELLLEIADDFIDSVTTFACKLAKHRKSSTLESKDVLLHLEKNWHLTIPGFSSEDKKHPSEPSSSDLHKERLEMIRSMMEASQAETCTSSSAKENNSPGLGYHVGSSVIIRPPSSEQLVSSDIVGAPSSEQLVSESNGQI</sequence>
<reference evidence="9" key="1">
    <citation type="journal article" date="2023" name="Proc. Natl. Acad. Sci. U.S.A.">
        <title>Genomic and structural basis for evolution of tropane alkaloid biosynthesis.</title>
        <authorList>
            <person name="Wanga Y.-J."/>
            <person name="Taina T."/>
            <person name="Yua J.-Y."/>
            <person name="Lia J."/>
            <person name="Xua B."/>
            <person name="Chenc J."/>
            <person name="D'Auriad J.C."/>
            <person name="Huanga J.-P."/>
            <person name="Huanga S.-X."/>
        </authorList>
    </citation>
    <scope>NUCLEOTIDE SEQUENCE [LARGE SCALE GENOMIC DNA]</scope>
    <source>
        <strain evidence="9">cv. KIB-2019</strain>
    </source>
</reference>
<feature type="domain" description="Transcription initiation factor TFIID subunit 12" evidence="7">
    <location>
        <begin position="125"/>
        <end position="192"/>
    </location>
</feature>
<keyword evidence="4" id="KW-0804">Transcription</keyword>
<dbReference type="SUPFAM" id="SSF81995">
    <property type="entry name" value="beta-sandwich domain of Sec23/24"/>
    <property type="match status" value="1"/>
</dbReference>
<keyword evidence="3" id="KW-0805">Transcription regulation</keyword>
<dbReference type="GO" id="GO:0000124">
    <property type="term" value="C:SAGA complex"/>
    <property type="evidence" value="ECO:0007669"/>
    <property type="project" value="InterPro"/>
</dbReference>
<dbReference type="Gene3D" id="1.10.20.10">
    <property type="entry name" value="Histone, subunit A"/>
    <property type="match status" value="1"/>
</dbReference>
<dbReference type="SUPFAM" id="SSF47113">
    <property type="entry name" value="Histone-fold"/>
    <property type="match status" value="1"/>
</dbReference>
<dbReference type="GO" id="GO:0046982">
    <property type="term" value="F:protein heterodimerization activity"/>
    <property type="evidence" value="ECO:0007669"/>
    <property type="project" value="InterPro"/>
</dbReference>
<organism evidence="8 9">
    <name type="scientific">Anisodus acutangulus</name>
    <dbReference type="NCBI Taxonomy" id="402998"/>
    <lineage>
        <taxon>Eukaryota</taxon>
        <taxon>Viridiplantae</taxon>
        <taxon>Streptophyta</taxon>
        <taxon>Embryophyta</taxon>
        <taxon>Tracheophyta</taxon>
        <taxon>Spermatophyta</taxon>
        <taxon>Magnoliopsida</taxon>
        <taxon>eudicotyledons</taxon>
        <taxon>Gunneridae</taxon>
        <taxon>Pentapetalae</taxon>
        <taxon>asterids</taxon>
        <taxon>lamiids</taxon>
        <taxon>Solanales</taxon>
        <taxon>Solanaceae</taxon>
        <taxon>Solanoideae</taxon>
        <taxon>Hyoscyameae</taxon>
        <taxon>Anisodus</taxon>
    </lineage>
</organism>
<accession>A0A9Q1RJH9</accession>
<dbReference type="PANTHER" id="PTHR12264">
    <property type="entry name" value="TRANSCRIPTION INITIATION FACTOR TFIID SUBUNIT 12"/>
    <property type="match status" value="1"/>
</dbReference>
<proteinExistence type="inferred from homology"/>
<feature type="region of interest" description="Disordered" evidence="6">
    <location>
        <begin position="51"/>
        <end position="121"/>
    </location>
</feature>
<evidence type="ECO:0000256" key="5">
    <source>
        <dbReference type="ARBA" id="ARBA00023242"/>
    </source>
</evidence>
<dbReference type="EMBL" id="JAJAGQ010000006">
    <property type="protein sequence ID" value="KAJ8560127.1"/>
    <property type="molecule type" value="Genomic_DNA"/>
</dbReference>
<dbReference type="Pfam" id="PF03847">
    <property type="entry name" value="TFIID_20kDa"/>
    <property type="match status" value="1"/>
</dbReference>
<dbReference type="AlphaFoldDB" id="A0A9Q1RJH9"/>
<dbReference type="GO" id="GO:0017025">
    <property type="term" value="F:TBP-class protein binding"/>
    <property type="evidence" value="ECO:0007669"/>
    <property type="project" value="TreeGrafter"/>
</dbReference>
<dbReference type="CDD" id="cd07981">
    <property type="entry name" value="HFD_TAF12"/>
    <property type="match status" value="1"/>
</dbReference>
<feature type="region of interest" description="Disordered" evidence="6">
    <location>
        <begin position="229"/>
        <end position="286"/>
    </location>
</feature>
<protein>
    <recommendedName>
        <fullName evidence="7">Transcription initiation factor TFIID subunit 12 domain-containing protein</fullName>
    </recommendedName>
</protein>
<name>A0A9Q1RJH9_9SOLA</name>